<keyword evidence="5" id="KW-0067">ATP-binding</keyword>
<proteinExistence type="inferred from homology"/>
<feature type="domain" description="DNA2/NAM7 helicase-like C-terminal" evidence="7">
    <location>
        <begin position="742"/>
        <end position="935"/>
    </location>
</feature>
<dbReference type="Proteomes" id="UP000274843">
    <property type="component" value="Unassembled WGS sequence"/>
</dbReference>
<dbReference type="AlphaFoldDB" id="A0A3N2GQB1"/>
<evidence type="ECO:0000256" key="5">
    <source>
        <dbReference type="ARBA" id="ARBA00022840"/>
    </source>
</evidence>
<gene>
    <name evidence="8" type="ORF">EDD35_1106</name>
</gene>
<dbReference type="GO" id="GO:0043139">
    <property type="term" value="F:5'-3' DNA helicase activity"/>
    <property type="evidence" value="ECO:0007669"/>
    <property type="project" value="TreeGrafter"/>
</dbReference>
<dbReference type="InterPro" id="IPR050534">
    <property type="entry name" value="Coronavir_polyprotein_1ab"/>
</dbReference>
<evidence type="ECO:0000256" key="4">
    <source>
        <dbReference type="ARBA" id="ARBA00022806"/>
    </source>
</evidence>
<dbReference type="InterPro" id="IPR047187">
    <property type="entry name" value="SF1_C_Upf1"/>
</dbReference>
<dbReference type="PANTHER" id="PTHR43788:SF8">
    <property type="entry name" value="DNA-BINDING PROTEIN SMUBP-2"/>
    <property type="match status" value="1"/>
</dbReference>
<accession>A0A3N2GQB1</accession>
<keyword evidence="2" id="KW-0547">Nucleotide-binding</keyword>
<dbReference type="GeneID" id="301842561"/>
<keyword evidence="9" id="KW-1185">Reference proteome</keyword>
<organism evidence="8 9">
    <name type="scientific">Amycolatopsis thermoflava</name>
    <dbReference type="NCBI Taxonomy" id="84480"/>
    <lineage>
        <taxon>Bacteria</taxon>
        <taxon>Bacillati</taxon>
        <taxon>Actinomycetota</taxon>
        <taxon>Actinomycetes</taxon>
        <taxon>Pseudonocardiales</taxon>
        <taxon>Pseudonocardiaceae</taxon>
        <taxon>Amycolatopsis</taxon>
        <taxon>Amycolatopsis methanolica group</taxon>
    </lineage>
</organism>
<dbReference type="SUPFAM" id="SSF52540">
    <property type="entry name" value="P-loop containing nucleoside triphosphate hydrolases"/>
    <property type="match status" value="2"/>
</dbReference>
<keyword evidence="4" id="KW-0347">Helicase</keyword>
<keyword evidence="3" id="KW-0378">Hydrolase</keyword>
<dbReference type="GO" id="GO:0005524">
    <property type="term" value="F:ATP binding"/>
    <property type="evidence" value="ECO:0007669"/>
    <property type="project" value="UniProtKB-KW"/>
</dbReference>
<dbReference type="RefSeq" id="WP_123683090.1">
    <property type="nucleotide sequence ID" value="NZ_RKHY01000001.1"/>
</dbReference>
<evidence type="ECO:0000313" key="8">
    <source>
        <dbReference type="EMBL" id="ROS38818.1"/>
    </source>
</evidence>
<feature type="domain" description="DNA2/NAM7 helicase helicase" evidence="6">
    <location>
        <begin position="638"/>
        <end position="722"/>
    </location>
</feature>
<sequence>MFRTVELPTPAVLVPARELHTKLARTGRDHPGLPSGLDQVLRDLAVRQEGVPVTVAEPRRPGGDRSLRLHTYGYVVTLFPTRNGDGYLVVGIDPLRMRDHDRLADGHLLVRTRWRAVFELPQIPPGSSAHWPRLTGEWDALVRARGDRRQAPDISPAHERFLDTLDELIETTRRFAARDDDSPARYPYRSADPVGERRFSGAPVYVFRIAGDRMPERGRLVRLRGEPEQRGEVVRVQDDLVTVRFDQPLDWNRLAPQGELQDRPNEVVYAKQREAVALLRSRKAHNRNLMSVFVDHDARPLTAVSAEPAEALDADQLAAFRAALGVRDVLAVLGPPGTGKTRTISEIARARALSPDRGRTLIASFTNRAVDNVLAKLPRDVVVVRVGSEGKVDAEGRTFLLEHLATELRAEIIATTAVARQGYEGVPVAQEWAGEFGRRIAALREDLAVEARAGQALDAARRSVGGPAQQRVDDLARALGDRERAAAQRADRLRSLLERQERAQRGGPWSRRWAAWMARRRSDRADRLRADLAARGQEAAALRGRLHEAAAALDLATRDAPQVIAAAGVLDQAVSARRRRAAEAGQALDAIRAALGPVHAVPVPPDTGDPAALPAALTDVHAGLGPWLACLTARARLLDEWRTAVSGATEQLYPELVRYADVVGATCTGAASRPEIAGETFDLAIIDEAGQIGTADVLVPLVRADRAVLVGDHRQLPPIVGSDVLAWAEETGDPAVRDLVTKSALEILVERHALPPSHVVALTQQRRMPKVIADFASAAFYGGRLTTHVERVHNDPLFAGPLVFADTSQLPVRDRSETPVRRGATRGTVNHAEARLLARLAAFYHRLGADWALIVPYRAQRGLIAQLLTGDIPDLDTVDHHVGTVDAFQGGERDVVLYGFTRSNRAGEVGFLDELRRANVAFTRARRQLVLVGDMDMLCRARDRGFRDLAHLLRAHVLAHGEVRHHRELMAVLEQRREAGAELA</sequence>
<dbReference type="InterPro" id="IPR041679">
    <property type="entry name" value="DNA2/NAM7-like_C"/>
</dbReference>
<dbReference type="InterPro" id="IPR027417">
    <property type="entry name" value="P-loop_NTPase"/>
</dbReference>
<comment type="similarity">
    <text evidence="1">Belongs to the DNA2/NAM7 helicase family.</text>
</comment>
<dbReference type="Gene3D" id="3.40.50.300">
    <property type="entry name" value="P-loop containing nucleotide triphosphate hydrolases"/>
    <property type="match status" value="3"/>
</dbReference>
<evidence type="ECO:0000313" key="9">
    <source>
        <dbReference type="Proteomes" id="UP000274843"/>
    </source>
</evidence>
<dbReference type="GO" id="GO:0016787">
    <property type="term" value="F:hydrolase activity"/>
    <property type="evidence" value="ECO:0007669"/>
    <property type="project" value="UniProtKB-KW"/>
</dbReference>
<comment type="caution">
    <text evidence="8">The sequence shown here is derived from an EMBL/GenBank/DDBJ whole genome shotgun (WGS) entry which is preliminary data.</text>
</comment>
<reference evidence="8 9" key="1">
    <citation type="submission" date="2018-11" db="EMBL/GenBank/DDBJ databases">
        <title>Sequencing the genomes of 1000 actinobacteria strains.</title>
        <authorList>
            <person name="Klenk H.-P."/>
        </authorList>
    </citation>
    <scope>NUCLEOTIDE SEQUENCE [LARGE SCALE GENOMIC DNA]</scope>
    <source>
        <strain evidence="8 9">DSM 44348</strain>
    </source>
</reference>
<dbReference type="InterPro" id="IPR041677">
    <property type="entry name" value="DNA2/NAM7_AAA_11"/>
</dbReference>
<dbReference type="CDD" id="cd18808">
    <property type="entry name" value="SF1_C_Upf1"/>
    <property type="match status" value="1"/>
</dbReference>
<evidence type="ECO:0000256" key="3">
    <source>
        <dbReference type="ARBA" id="ARBA00022801"/>
    </source>
</evidence>
<feature type="domain" description="DNA2/NAM7 helicase helicase" evidence="6">
    <location>
        <begin position="312"/>
        <end position="494"/>
    </location>
</feature>
<dbReference type="Pfam" id="PF13086">
    <property type="entry name" value="AAA_11"/>
    <property type="match status" value="2"/>
</dbReference>
<dbReference type="Pfam" id="PF13087">
    <property type="entry name" value="AAA_12"/>
    <property type="match status" value="1"/>
</dbReference>
<evidence type="ECO:0000256" key="2">
    <source>
        <dbReference type="ARBA" id="ARBA00022741"/>
    </source>
</evidence>
<evidence type="ECO:0000259" key="7">
    <source>
        <dbReference type="Pfam" id="PF13087"/>
    </source>
</evidence>
<dbReference type="PANTHER" id="PTHR43788">
    <property type="entry name" value="DNA2/NAM7 HELICASE FAMILY MEMBER"/>
    <property type="match status" value="1"/>
</dbReference>
<evidence type="ECO:0000256" key="1">
    <source>
        <dbReference type="ARBA" id="ARBA00007913"/>
    </source>
</evidence>
<name>A0A3N2GQB1_9PSEU</name>
<evidence type="ECO:0000259" key="6">
    <source>
        <dbReference type="Pfam" id="PF13086"/>
    </source>
</evidence>
<dbReference type="EMBL" id="RKHY01000001">
    <property type="protein sequence ID" value="ROS38818.1"/>
    <property type="molecule type" value="Genomic_DNA"/>
</dbReference>
<protein>
    <submittedName>
        <fullName evidence="8">AAA domain-containing protein</fullName>
    </submittedName>
</protein>